<proteinExistence type="predicted"/>
<dbReference type="RefSeq" id="WP_369142850.1">
    <property type="nucleotide sequence ID" value="NZ_CP163444.1"/>
</dbReference>
<accession>A0AB39STC8</accession>
<dbReference type="EMBL" id="CP163444">
    <property type="protein sequence ID" value="XDQ70106.1"/>
    <property type="molecule type" value="Genomic_DNA"/>
</dbReference>
<reference evidence="1" key="1">
    <citation type="submission" date="2024-07" db="EMBL/GenBank/DDBJ databases">
        <authorList>
            <person name="Yu S.T."/>
        </authorList>
    </citation>
    <scope>NUCLEOTIDE SEQUENCE</scope>
    <source>
        <strain evidence="1">R44</strain>
    </source>
</reference>
<organism evidence="1">
    <name type="scientific">Streptomyces sp. R44</name>
    <dbReference type="NCBI Taxonomy" id="3238633"/>
    <lineage>
        <taxon>Bacteria</taxon>
        <taxon>Bacillati</taxon>
        <taxon>Actinomycetota</taxon>
        <taxon>Actinomycetes</taxon>
        <taxon>Kitasatosporales</taxon>
        <taxon>Streptomycetaceae</taxon>
        <taxon>Streptomyces</taxon>
    </lineage>
</organism>
<dbReference type="AlphaFoldDB" id="A0AB39STC8"/>
<sequence>MTESTPSEWWTLLPEGIRGEVDGYVLQDARLRAVRTVWEACRGRGLGLHEAEAVVHARYLHHGDRVARTPLSPLDPESLAARASGCPGPVVAIEAIWDGDTVHDWFVILLAITAEPAGEHGLATIYRETAVRYLGDARDERALHPEAAAAAAAGRALAEHLAVPFHFGSPDTPDDEAPRWRP</sequence>
<name>A0AB39STC8_9ACTN</name>
<evidence type="ECO:0000313" key="1">
    <source>
        <dbReference type="EMBL" id="XDQ70106.1"/>
    </source>
</evidence>
<protein>
    <submittedName>
        <fullName evidence="1">Uncharacterized protein</fullName>
    </submittedName>
</protein>
<gene>
    <name evidence="1" type="ORF">AB5J54_06005</name>
</gene>